<dbReference type="CDD" id="cd01745">
    <property type="entry name" value="GATase1_2"/>
    <property type="match status" value="1"/>
</dbReference>
<dbReference type="Pfam" id="PF07722">
    <property type="entry name" value="Peptidase_C26"/>
    <property type="match status" value="1"/>
</dbReference>
<organism evidence="1 2">
    <name type="scientific">Candidatus Thalassarchaeum betae</name>
    <dbReference type="NCBI Taxonomy" id="2599289"/>
    <lineage>
        <taxon>Archaea</taxon>
        <taxon>Methanobacteriati</taxon>
        <taxon>Thermoplasmatota</taxon>
        <taxon>Candidatus Poseidoniia</taxon>
        <taxon>Candidatus Poseidoniales</taxon>
        <taxon>Candidatus Thalassarchaeaceae</taxon>
        <taxon>Candidatus Thalassarchaeum</taxon>
    </lineage>
</organism>
<dbReference type="SUPFAM" id="SSF52317">
    <property type="entry name" value="Class I glutamine amidotransferase-like"/>
    <property type="match status" value="1"/>
</dbReference>
<dbReference type="EMBL" id="PSPG01000003">
    <property type="protein sequence ID" value="PXF22111.1"/>
    <property type="molecule type" value="Genomic_DNA"/>
</dbReference>
<dbReference type="GO" id="GO:0033969">
    <property type="term" value="F:gamma-glutamyl-gamma-aminobutyrate hydrolase activity"/>
    <property type="evidence" value="ECO:0007669"/>
    <property type="project" value="TreeGrafter"/>
</dbReference>
<dbReference type="InterPro" id="IPR029062">
    <property type="entry name" value="Class_I_gatase-like"/>
</dbReference>
<dbReference type="Proteomes" id="UP000248161">
    <property type="component" value="Unassembled WGS sequence"/>
</dbReference>
<evidence type="ECO:0000313" key="2">
    <source>
        <dbReference type="Proteomes" id="UP000248161"/>
    </source>
</evidence>
<dbReference type="InterPro" id="IPR044668">
    <property type="entry name" value="PuuD-like"/>
</dbReference>
<dbReference type="Gene3D" id="3.40.50.880">
    <property type="match status" value="1"/>
</dbReference>
<reference evidence="1 2" key="1">
    <citation type="journal article" date="2015" name="Nat. Commun.">
        <title>Genomic and transcriptomic evidence for scavenging of diverse organic compounds by widespread deep-sea archaea.</title>
        <authorList>
            <person name="Li M."/>
            <person name="Baker B.J."/>
            <person name="Anantharaman K."/>
            <person name="Jain S."/>
            <person name="Breier J.A."/>
            <person name="Dick G.J."/>
        </authorList>
    </citation>
    <scope>NUCLEOTIDE SEQUENCE [LARGE SCALE GENOMIC DNA]</scope>
    <source>
        <strain evidence="1">Cayman_51_deep</strain>
    </source>
</reference>
<accession>A0A2V3HWI6</accession>
<proteinExistence type="predicted"/>
<dbReference type="GO" id="GO:0005829">
    <property type="term" value="C:cytosol"/>
    <property type="evidence" value="ECO:0007669"/>
    <property type="project" value="TreeGrafter"/>
</dbReference>
<sequence length="233" mass="24718">MADGARPVIGVTCFVRDASYAGWSMNSAILPSTYTTAIRCAAGTPVIIPPSEDPGPLLDRIDGLVIAGGPDLDPATYYQEPDPMTKEYYAEQDASEIALLEGALERDMPMLCVCRGMQLLCVLHGGSLHQHLDTTPGHEGHGGYSGVATEHGVVAKEGSMIAAMMGTQIMANSTHHQGVADAGELTITALAEHDGLIEAVERPDLRFCIGVQWHPERIGHDVLYSALVDAARG</sequence>
<dbReference type="AlphaFoldDB" id="A0A2V3HWI6"/>
<dbReference type="PANTHER" id="PTHR43235">
    <property type="entry name" value="GLUTAMINE AMIDOTRANSFERASE PB2B2.05-RELATED"/>
    <property type="match status" value="1"/>
</dbReference>
<name>A0A2V3HWI6_9ARCH</name>
<protein>
    <submittedName>
        <fullName evidence="1">Gamma-glutamyl-gamma-aminobutyrate hydrolase</fullName>
    </submittedName>
</protein>
<keyword evidence="1" id="KW-0378">Hydrolase</keyword>
<dbReference type="PANTHER" id="PTHR43235:SF1">
    <property type="entry name" value="GLUTAMINE AMIDOTRANSFERASE PB2B2.05-RELATED"/>
    <property type="match status" value="1"/>
</dbReference>
<dbReference type="PROSITE" id="PS51273">
    <property type="entry name" value="GATASE_TYPE_1"/>
    <property type="match status" value="1"/>
</dbReference>
<evidence type="ECO:0000313" key="1">
    <source>
        <dbReference type="EMBL" id="PXF22111.1"/>
    </source>
</evidence>
<dbReference type="GO" id="GO:0006598">
    <property type="term" value="P:polyamine catabolic process"/>
    <property type="evidence" value="ECO:0007669"/>
    <property type="project" value="TreeGrafter"/>
</dbReference>
<comment type="caution">
    <text evidence="1">The sequence shown here is derived from an EMBL/GenBank/DDBJ whole genome shotgun (WGS) entry which is preliminary data.</text>
</comment>
<dbReference type="InterPro" id="IPR011697">
    <property type="entry name" value="Peptidase_C26"/>
</dbReference>
<gene>
    <name evidence="1" type="ORF">CXX69_01595</name>
</gene>